<keyword evidence="2" id="KW-1185">Reference proteome</keyword>
<evidence type="ECO:0000313" key="2">
    <source>
        <dbReference type="Proteomes" id="UP000618754"/>
    </source>
</evidence>
<reference evidence="1 2" key="1">
    <citation type="submission" date="2020-09" db="EMBL/GenBank/DDBJ databases">
        <title>Novel species of Mucilaginibacter isolated from a glacier on the Tibetan Plateau.</title>
        <authorList>
            <person name="Liu Q."/>
            <person name="Xin Y.-H."/>
        </authorList>
    </citation>
    <scope>NUCLEOTIDE SEQUENCE [LARGE SCALE GENOMIC DNA]</scope>
    <source>
        <strain evidence="1 2">CGMCC 1.13878</strain>
    </source>
</reference>
<dbReference type="Gene3D" id="2.50.20.10">
    <property type="entry name" value="Lipoprotein localisation LolA/LolB/LppX"/>
    <property type="match status" value="1"/>
</dbReference>
<dbReference type="RefSeq" id="WP_191175883.1">
    <property type="nucleotide sequence ID" value="NZ_JACWMW010000002.1"/>
</dbReference>
<name>A0ABR7X630_9SPHI</name>
<dbReference type="EMBL" id="JACWMW010000002">
    <property type="protein sequence ID" value="MBD1386039.1"/>
    <property type="molecule type" value="Genomic_DNA"/>
</dbReference>
<evidence type="ECO:0008006" key="3">
    <source>
        <dbReference type="Google" id="ProtNLM"/>
    </source>
</evidence>
<protein>
    <recommendedName>
        <fullName evidence="3">Outer membrane lipoprotein-sorting protein</fullName>
    </recommendedName>
</protein>
<dbReference type="Proteomes" id="UP000618754">
    <property type="component" value="Unassembled WGS sequence"/>
</dbReference>
<gene>
    <name evidence="1" type="ORF">IDJ75_12165</name>
</gene>
<organism evidence="1 2">
    <name type="scientific">Mucilaginibacter rigui</name>
    <dbReference type="NCBI Taxonomy" id="534635"/>
    <lineage>
        <taxon>Bacteria</taxon>
        <taxon>Pseudomonadati</taxon>
        <taxon>Bacteroidota</taxon>
        <taxon>Sphingobacteriia</taxon>
        <taxon>Sphingobacteriales</taxon>
        <taxon>Sphingobacteriaceae</taxon>
        <taxon>Mucilaginibacter</taxon>
    </lineage>
</organism>
<evidence type="ECO:0000313" key="1">
    <source>
        <dbReference type="EMBL" id="MBD1386039.1"/>
    </source>
</evidence>
<sequence>MKRLLSILTFVVTLSVWGFTLPTQLTSTEVIKKMYSRYHNKWHTSLTFTQTTGRYRNDTLVKTDIWHERIVYPDMLRIDFGEQTGNGVIYRGDSSYVFRNNKVVRATKDENELIFFLGGMYFTTIDRVFAHFNTLHFDLSKSHESTWKGKAVYVLGSANDDEKVNQLWIDKEKLVAVRYFKYDKNGKMEATFEEHKLVEGAWSETLCKFYINDKLLQTEVYQDIKANQLIDKSVFDPALIGK</sequence>
<comment type="caution">
    <text evidence="1">The sequence shown here is derived from an EMBL/GenBank/DDBJ whole genome shotgun (WGS) entry which is preliminary data.</text>
</comment>
<proteinExistence type="predicted"/>
<accession>A0ABR7X630</accession>